<evidence type="ECO:0000313" key="2">
    <source>
        <dbReference type="Proteomes" id="UP000638188"/>
    </source>
</evidence>
<dbReference type="Proteomes" id="UP000638188">
    <property type="component" value="Unassembled WGS sequence"/>
</dbReference>
<name>A0ABQ1NZR1_9GAMM</name>
<sequence length="92" mass="10099">MKGRDVAFFVSIQGMLLGAAFLLSTGEADINTSARQAPQQVEMRSWVDDNPSSRAVARQMNMRTTATIEKPGEPDAVAVALERASQQRSWVF</sequence>
<dbReference type="EMBL" id="BMFF01000001">
    <property type="protein sequence ID" value="GGC87902.1"/>
    <property type="molecule type" value="Genomic_DNA"/>
</dbReference>
<gene>
    <name evidence="1" type="ORF">GCM10007418_04530</name>
</gene>
<organism evidence="1 2">
    <name type="scientific">Halopseudomonas salina</name>
    <dbReference type="NCBI Taxonomy" id="1323744"/>
    <lineage>
        <taxon>Bacteria</taxon>
        <taxon>Pseudomonadati</taxon>
        <taxon>Pseudomonadota</taxon>
        <taxon>Gammaproteobacteria</taxon>
        <taxon>Pseudomonadales</taxon>
        <taxon>Pseudomonadaceae</taxon>
        <taxon>Halopseudomonas</taxon>
    </lineage>
</organism>
<accession>A0ABQ1NZR1</accession>
<protein>
    <submittedName>
        <fullName evidence="1">Uncharacterized protein</fullName>
    </submittedName>
</protein>
<evidence type="ECO:0000313" key="1">
    <source>
        <dbReference type="EMBL" id="GGC87902.1"/>
    </source>
</evidence>
<comment type="caution">
    <text evidence="1">The sequence shown here is derived from an EMBL/GenBank/DDBJ whole genome shotgun (WGS) entry which is preliminary data.</text>
</comment>
<proteinExistence type="predicted"/>
<dbReference type="RefSeq" id="WP_150277444.1">
    <property type="nucleotide sequence ID" value="NZ_BMFF01000001.1"/>
</dbReference>
<keyword evidence="2" id="KW-1185">Reference proteome</keyword>
<reference evidence="2" key="1">
    <citation type="journal article" date="2019" name="Int. J. Syst. Evol. Microbiol.">
        <title>The Global Catalogue of Microorganisms (GCM) 10K type strain sequencing project: providing services to taxonomists for standard genome sequencing and annotation.</title>
        <authorList>
            <consortium name="The Broad Institute Genomics Platform"/>
            <consortium name="The Broad Institute Genome Sequencing Center for Infectious Disease"/>
            <person name="Wu L."/>
            <person name="Ma J."/>
        </authorList>
    </citation>
    <scope>NUCLEOTIDE SEQUENCE [LARGE SCALE GENOMIC DNA]</scope>
    <source>
        <strain evidence="2">CGMCC 1.12482</strain>
    </source>
</reference>